<dbReference type="Pfam" id="PF00505">
    <property type="entry name" value="HMG_box"/>
    <property type="match status" value="2"/>
</dbReference>
<dbReference type="InterPro" id="IPR050342">
    <property type="entry name" value="HMGB"/>
</dbReference>
<organism evidence="4">
    <name type="scientific">viral metagenome</name>
    <dbReference type="NCBI Taxonomy" id="1070528"/>
    <lineage>
        <taxon>unclassified sequences</taxon>
        <taxon>metagenomes</taxon>
        <taxon>organismal metagenomes</taxon>
    </lineage>
</organism>
<evidence type="ECO:0000256" key="1">
    <source>
        <dbReference type="ARBA" id="ARBA00023125"/>
    </source>
</evidence>
<feature type="compositionally biased region" description="Basic residues" evidence="2">
    <location>
        <begin position="72"/>
        <end position="81"/>
    </location>
</feature>
<dbReference type="SMART" id="SM00398">
    <property type="entry name" value="HMG"/>
    <property type="match status" value="2"/>
</dbReference>
<dbReference type="PANTHER" id="PTHR48112">
    <property type="entry name" value="HIGH MOBILITY GROUP PROTEIN DSP1"/>
    <property type="match status" value="1"/>
</dbReference>
<dbReference type="AlphaFoldDB" id="A0A6C0BD14"/>
<name>A0A6C0BD14_9ZZZZ</name>
<evidence type="ECO:0000259" key="3">
    <source>
        <dbReference type="PROSITE" id="PS50118"/>
    </source>
</evidence>
<dbReference type="InterPro" id="IPR036910">
    <property type="entry name" value="HMG_box_dom_sf"/>
</dbReference>
<dbReference type="CDD" id="cd00084">
    <property type="entry name" value="HMG-box_SF"/>
    <property type="match status" value="1"/>
</dbReference>
<dbReference type="PRINTS" id="PR00886">
    <property type="entry name" value="HIGHMOBLTY12"/>
</dbReference>
<keyword evidence="1" id="KW-0238">DNA-binding</keyword>
<dbReference type="Gene3D" id="1.10.30.10">
    <property type="entry name" value="High mobility group box domain"/>
    <property type="match status" value="2"/>
</dbReference>
<feature type="domain" description="HMG box" evidence="3">
    <location>
        <begin position="1"/>
        <end position="67"/>
    </location>
</feature>
<feature type="domain" description="HMG box" evidence="3">
    <location>
        <begin position="78"/>
        <end position="128"/>
    </location>
</feature>
<evidence type="ECO:0000256" key="2">
    <source>
        <dbReference type="SAM" id="MobiDB-lite"/>
    </source>
</evidence>
<evidence type="ECO:0000313" key="4">
    <source>
        <dbReference type="EMBL" id="QHS89378.1"/>
    </source>
</evidence>
<dbReference type="EMBL" id="MN739109">
    <property type="protein sequence ID" value="QHS89378.1"/>
    <property type="molecule type" value="Genomic_DNA"/>
</dbReference>
<feature type="region of interest" description="Disordered" evidence="2">
    <location>
        <begin position="47"/>
        <end position="83"/>
    </location>
</feature>
<protein>
    <recommendedName>
        <fullName evidence="3">HMG box domain-containing protein</fullName>
    </recommendedName>
</protein>
<proteinExistence type="predicted"/>
<dbReference type="GO" id="GO:0003677">
    <property type="term" value="F:DNA binding"/>
    <property type="evidence" value="ECO:0007669"/>
    <property type="project" value="UniProtKB-KW"/>
</dbReference>
<reference evidence="4" key="1">
    <citation type="journal article" date="2020" name="Nature">
        <title>Giant virus diversity and host interactions through global metagenomics.</title>
        <authorList>
            <person name="Schulz F."/>
            <person name="Roux S."/>
            <person name="Paez-Espino D."/>
            <person name="Jungbluth S."/>
            <person name="Walsh D.A."/>
            <person name="Denef V.J."/>
            <person name="McMahon K.D."/>
            <person name="Konstantinidis K.T."/>
            <person name="Eloe-Fadrosh E.A."/>
            <person name="Kyrpides N.C."/>
            <person name="Woyke T."/>
        </authorList>
    </citation>
    <scope>NUCLEOTIDE SEQUENCE</scope>
    <source>
        <strain evidence="4">GVMAG-M-3300010158-60</strain>
    </source>
</reference>
<sequence length="128" mass="14194">MNPYMAFSMEERKRIVAADPSLKSDIGGVAKMIGKTWKGMSDAEKAKYAKKGASMKTKKRKSSKKTDDEPKKTRKSGKKRALSGFMKFSMKMRSSIVKKNPSIAFGAVGKELGKMWGALSDKEKKSYA</sequence>
<dbReference type="PROSITE" id="PS50118">
    <property type="entry name" value="HMG_BOX_2"/>
    <property type="match status" value="2"/>
</dbReference>
<dbReference type="SUPFAM" id="SSF47095">
    <property type="entry name" value="HMG-box"/>
    <property type="match status" value="2"/>
</dbReference>
<dbReference type="InterPro" id="IPR009071">
    <property type="entry name" value="HMG_box_dom"/>
</dbReference>
<accession>A0A6C0BD14</accession>